<feature type="transmembrane region" description="Helical" evidence="5">
    <location>
        <begin position="24"/>
        <end position="43"/>
    </location>
</feature>
<evidence type="ECO:0000256" key="3">
    <source>
        <dbReference type="ARBA" id="ARBA00022989"/>
    </source>
</evidence>
<protein>
    <submittedName>
        <fullName evidence="7">ABC transporter permease</fullName>
    </submittedName>
</protein>
<dbReference type="PROSITE" id="PS51012">
    <property type="entry name" value="ABC_TM2"/>
    <property type="match status" value="1"/>
</dbReference>
<dbReference type="EMBL" id="JBHUDM010000011">
    <property type="protein sequence ID" value="MFD1643881.1"/>
    <property type="molecule type" value="Genomic_DNA"/>
</dbReference>
<dbReference type="InterPro" id="IPR051784">
    <property type="entry name" value="Nod_factor_ABC_transporter"/>
</dbReference>
<feature type="transmembrane region" description="Helical" evidence="5">
    <location>
        <begin position="135"/>
        <end position="158"/>
    </location>
</feature>
<evidence type="ECO:0000256" key="4">
    <source>
        <dbReference type="ARBA" id="ARBA00023136"/>
    </source>
</evidence>
<sequence length="249" mass="26220">MTTIARIGAEARAASRSFLRRRTAVFFTFGFPLILVGIFGAVVGADPTGSGLFGHPTGYYVPGYLSVIVLFTPLTRVGSSIARHRDGRRFEKLATTPLNRFEWLAAHIVVNAGIILAASVVVLAALSVLTDATTVFVPLVVPFVVLAVVVFCGLGAVLGRVADSQDGVVAASNAVALPMVFLSETFVAPELLPAWFRPLVALSPLTYFARGVRAVTYLRAPATRELLVLAALAGLLFVVGGLAVPQTEA</sequence>
<proteinExistence type="predicted"/>
<organism evidence="7 8">
    <name type="scientific">Halohasta litorea</name>
    <dbReference type="NCBI Taxonomy" id="869891"/>
    <lineage>
        <taxon>Archaea</taxon>
        <taxon>Methanobacteriati</taxon>
        <taxon>Methanobacteriota</taxon>
        <taxon>Stenosarchaea group</taxon>
        <taxon>Halobacteria</taxon>
        <taxon>Halobacteriales</taxon>
        <taxon>Haloferacaceae</taxon>
        <taxon>Halohasta</taxon>
    </lineage>
</organism>
<keyword evidence="2 5" id="KW-0812">Transmembrane</keyword>
<name>A0ABD6DC18_9EURY</name>
<comment type="caution">
    <text evidence="7">The sequence shown here is derived from an EMBL/GenBank/DDBJ whole genome shotgun (WGS) entry which is preliminary data.</text>
</comment>
<dbReference type="Pfam" id="PF01061">
    <property type="entry name" value="ABC2_membrane"/>
    <property type="match status" value="1"/>
</dbReference>
<evidence type="ECO:0000313" key="8">
    <source>
        <dbReference type="Proteomes" id="UP001597052"/>
    </source>
</evidence>
<evidence type="ECO:0000256" key="2">
    <source>
        <dbReference type="ARBA" id="ARBA00022692"/>
    </source>
</evidence>
<evidence type="ECO:0000259" key="6">
    <source>
        <dbReference type="PROSITE" id="PS51012"/>
    </source>
</evidence>
<dbReference type="InterPro" id="IPR000412">
    <property type="entry name" value="ABC_2_transport"/>
</dbReference>
<gene>
    <name evidence="7" type="ORF">ACFSBW_18690</name>
</gene>
<dbReference type="InterPro" id="IPR047817">
    <property type="entry name" value="ABC2_TM_bact-type"/>
</dbReference>
<reference evidence="7 8" key="1">
    <citation type="journal article" date="2019" name="Int. J. Syst. Evol. Microbiol.">
        <title>The Global Catalogue of Microorganisms (GCM) 10K type strain sequencing project: providing services to taxonomists for standard genome sequencing and annotation.</title>
        <authorList>
            <consortium name="The Broad Institute Genomics Platform"/>
            <consortium name="The Broad Institute Genome Sequencing Center for Infectious Disease"/>
            <person name="Wu L."/>
            <person name="Ma J."/>
        </authorList>
    </citation>
    <scope>NUCLEOTIDE SEQUENCE [LARGE SCALE GENOMIC DNA]</scope>
    <source>
        <strain evidence="7 8">CGMCC 1.10593</strain>
    </source>
</reference>
<feature type="transmembrane region" description="Helical" evidence="5">
    <location>
        <begin position="103"/>
        <end position="129"/>
    </location>
</feature>
<accession>A0ABD6DC18</accession>
<dbReference type="AlphaFoldDB" id="A0ABD6DC18"/>
<dbReference type="GO" id="GO:0016020">
    <property type="term" value="C:membrane"/>
    <property type="evidence" value="ECO:0007669"/>
    <property type="project" value="UniProtKB-SubCell"/>
</dbReference>
<dbReference type="InterPro" id="IPR013525">
    <property type="entry name" value="ABC2_TM"/>
</dbReference>
<evidence type="ECO:0000256" key="5">
    <source>
        <dbReference type="SAM" id="Phobius"/>
    </source>
</evidence>
<keyword evidence="4 5" id="KW-0472">Membrane</keyword>
<feature type="domain" description="ABC transmembrane type-2" evidence="6">
    <location>
        <begin position="23"/>
        <end position="247"/>
    </location>
</feature>
<dbReference type="PANTHER" id="PTHR43229:SF6">
    <property type="entry name" value="ABC-TYPE MULTIDRUG TRANSPORT SYSTEM, PERMEASE COMPONENT"/>
    <property type="match status" value="1"/>
</dbReference>
<evidence type="ECO:0000313" key="7">
    <source>
        <dbReference type="EMBL" id="MFD1643881.1"/>
    </source>
</evidence>
<dbReference type="RefSeq" id="WP_256397811.1">
    <property type="nucleotide sequence ID" value="NZ_JANHDJ010000013.1"/>
</dbReference>
<feature type="transmembrane region" description="Helical" evidence="5">
    <location>
        <begin position="63"/>
        <end position="82"/>
    </location>
</feature>
<dbReference type="Proteomes" id="UP001597052">
    <property type="component" value="Unassembled WGS sequence"/>
</dbReference>
<keyword evidence="3 5" id="KW-1133">Transmembrane helix</keyword>
<comment type="subcellular location">
    <subcellularLocation>
        <location evidence="1">Membrane</location>
        <topology evidence="1">Multi-pass membrane protein</topology>
    </subcellularLocation>
</comment>
<evidence type="ECO:0000256" key="1">
    <source>
        <dbReference type="ARBA" id="ARBA00004141"/>
    </source>
</evidence>
<dbReference type="PIRSF" id="PIRSF006648">
    <property type="entry name" value="DrrB"/>
    <property type="match status" value="1"/>
</dbReference>
<feature type="transmembrane region" description="Helical" evidence="5">
    <location>
        <begin position="226"/>
        <end position="244"/>
    </location>
</feature>
<keyword evidence="8" id="KW-1185">Reference proteome</keyword>
<dbReference type="PANTHER" id="PTHR43229">
    <property type="entry name" value="NODULATION PROTEIN J"/>
    <property type="match status" value="1"/>
</dbReference>